<dbReference type="Proteomes" id="UP000031449">
    <property type="component" value="Chromosome"/>
</dbReference>
<proteinExistence type="predicted"/>
<dbReference type="KEGG" id="jeo:JMA_26500"/>
<sequence length="49" mass="5665">MRSRTGETPQARSVEEAHRRPRGKRPPEAEITCQLLKDRLLNINLPNND</sequence>
<reference evidence="2 3" key="1">
    <citation type="submission" date="2014-08" db="EMBL/GenBank/DDBJ databases">
        <title>Complete genome of a marine bacteria Jeotgalibacillus malaysiensis.</title>
        <authorList>
            <person name="Yaakop A.S."/>
            <person name="Chan K.-G."/>
            <person name="Goh K.M."/>
        </authorList>
    </citation>
    <scope>NUCLEOTIDE SEQUENCE [LARGE SCALE GENOMIC DNA]</scope>
    <source>
        <strain evidence="2 3">D5</strain>
    </source>
</reference>
<evidence type="ECO:0000313" key="2">
    <source>
        <dbReference type="EMBL" id="AJD91967.1"/>
    </source>
</evidence>
<evidence type="ECO:0000256" key="1">
    <source>
        <dbReference type="SAM" id="MobiDB-lite"/>
    </source>
</evidence>
<gene>
    <name evidence="2" type="ORF">JMA_26500</name>
</gene>
<feature type="region of interest" description="Disordered" evidence="1">
    <location>
        <begin position="1"/>
        <end position="33"/>
    </location>
</feature>
<name>A0A0B5ATC8_9BACL</name>
<dbReference type="HOGENOM" id="CLU_3136626_0_0_9"/>
<keyword evidence="3" id="KW-1185">Reference proteome</keyword>
<dbReference type="STRING" id="1508404.JMA_26500"/>
<evidence type="ECO:0000313" key="3">
    <source>
        <dbReference type="Proteomes" id="UP000031449"/>
    </source>
</evidence>
<protein>
    <submittedName>
        <fullName evidence="2">Uncharacterized protein</fullName>
    </submittedName>
</protein>
<dbReference type="AlphaFoldDB" id="A0A0B5ATC8"/>
<feature type="compositionally biased region" description="Polar residues" evidence="1">
    <location>
        <begin position="1"/>
        <end position="11"/>
    </location>
</feature>
<organism evidence="2 3">
    <name type="scientific">Jeotgalibacillus malaysiensis</name>
    <dbReference type="NCBI Taxonomy" id="1508404"/>
    <lineage>
        <taxon>Bacteria</taxon>
        <taxon>Bacillati</taxon>
        <taxon>Bacillota</taxon>
        <taxon>Bacilli</taxon>
        <taxon>Bacillales</taxon>
        <taxon>Caryophanaceae</taxon>
        <taxon>Jeotgalibacillus</taxon>
    </lineage>
</organism>
<dbReference type="EMBL" id="CP009416">
    <property type="protein sequence ID" value="AJD91967.1"/>
    <property type="molecule type" value="Genomic_DNA"/>
</dbReference>
<dbReference type="BioCyc" id="JESP1508404:G14D9-11930-MONOMER"/>
<accession>A0A0B5ATC8</accession>